<feature type="transmembrane region" description="Helical" evidence="1">
    <location>
        <begin position="21"/>
        <end position="43"/>
    </location>
</feature>
<dbReference type="HOGENOM" id="CLU_396855_0_0_11"/>
<keyword evidence="1" id="KW-0472">Membrane</keyword>
<keyword evidence="3" id="KW-1185">Reference proteome</keyword>
<evidence type="ECO:0000256" key="1">
    <source>
        <dbReference type="SAM" id="Phobius"/>
    </source>
</evidence>
<feature type="transmembrane region" description="Helical" evidence="1">
    <location>
        <begin position="280"/>
        <end position="302"/>
    </location>
</feature>
<feature type="transmembrane region" description="Helical" evidence="1">
    <location>
        <begin position="323"/>
        <end position="341"/>
    </location>
</feature>
<keyword evidence="1" id="KW-1133">Transmembrane helix</keyword>
<accession>A0A086MTT6</accession>
<feature type="transmembrane region" description="Helical" evidence="1">
    <location>
        <begin position="401"/>
        <end position="422"/>
    </location>
</feature>
<sequence length="711" mass="75078">MFRVGLAASRGTPGGRLRFRALVTAAAALGVASVAVFTAVATFEGREQRDTARGPMVADSRDKAALLWRETNDAFGSSPHALIYLEPLTKDAPLPPGLDRWPEPGEVFMSPRLAEAAKEHGSLDRYGTYAGTISPEGLRSRSERIAYLRSATAPEDLDDKVWLPVRGFGVYFPALNPDTYRRTLSGTAGTLAVLLVVPALAFVVVAARVGSTTRDRRSQLVNALGASWSHRAVINVGEALVPCTVGTGLALIPAGFLLAANVRIPFTGYVLSAADMRQTWPLLAGLLVVSWLVSVITVVGLHRVQRSAESTRPGASSARLPKWRLMVCGAGVAGIVGSQYLTERAQVPVFLTGTVVMWAMLPTVVAMLSVKAGRKIAESGYRAGNAGKLVAGRWTVAHPGVLVRLSVVFVIGIGLISHIQVWNSRFGDTAAAARAITDRVGDTLLTVTSSTLTDSTVQELSQRLPAGARLLSADGNLSEERARLDLTGSCADLKALGLPCATTRKQVNPTADPRLDELAGPYQGNLTVRAVDRVGVPGANGMLVVVTDEPGQQAAVEKAAYGVHPGINVEPPGEGWVIGALQKSNVNTWLSLFGGTGLAMLLGAGLVAAAAEFVRIRTSLAPLSVLSGNTRVFRTVSWWFLTLPLLGTTVIATAVTNWHSLFFVVSLREGQFSWPVLAAAASFFAAAAIGVGMLAARSARRAAPLWQPQAD</sequence>
<gene>
    <name evidence="2" type="ORF">FM21_29585</name>
</gene>
<feature type="transmembrane region" description="Helical" evidence="1">
    <location>
        <begin position="188"/>
        <end position="209"/>
    </location>
</feature>
<protein>
    <recommendedName>
        <fullName evidence="4">Permease</fullName>
    </recommendedName>
</protein>
<name>A0A086MTT6_9ACTN</name>
<feature type="transmembrane region" description="Helical" evidence="1">
    <location>
        <begin position="676"/>
        <end position="696"/>
    </location>
</feature>
<dbReference type="EMBL" id="JNFQ01000003">
    <property type="protein sequence ID" value="KFG72304.1"/>
    <property type="molecule type" value="Genomic_DNA"/>
</dbReference>
<evidence type="ECO:0000313" key="2">
    <source>
        <dbReference type="EMBL" id="KFG72304.1"/>
    </source>
</evidence>
<feature type="transmembrane region" description="Helical" evidence="1">
    <location>
        <begin position="239"/>
        <end position="260"/>
    </location>
</feature>
<organism evidence="2 3">
    <name type="scientific">Streptomyces mutabilis</name>
    <dbReference type="NCBI Taxonomy" id="67332"/>
    <lineage>
        <taxon>Bacteria</taxon>
        <taxon>Bacillati</taxon>
        <taxon>Actinomycetota</taxon>
        <taxon>Actinomycetes</taxon>
        <taxon>Kitasatosporales</taxon>
        <taxon>Streptomycetaceae</taxon>
        <taxon>Streptomyces</taxon>
    </lineage>
</organism>
<proteinExistence type="predicted"/>
<feature type="transmembrane region" description="Helical" evidence="1">
    <location>
        <begin position="635"/>
        <end position="656"/>
    </location>
</feature>
<reference evidence="2 3" key="1">
    <citation type="submission" date="2014-05" db="EMBL/GenBank/DDBJ databases">
        <title>Complete genome sequence of the Streptomyces mutabilis TRM45540.</title>
        <authorList>
            <person name="Luo X."/>
            <person name="Zhang L."/>
        </authorList>
    </citation>
    <scope>NUCLEOTIDE SEQUENCE [LARGE SCALE GENOMIC DNA]</scope>
    <source>
        <strain evidence="2 3">TRM45540</strain>
    </source>
</reference>
<feature type="transmembrane region" description="Helical" evidence="1">
    <location>
        <begin position="589"/>
        <end position="614"/>
    </location>
</feature>
<dbReference type="AlphaFoldDB" id="A0A086MTT6"/>
<dbReference type="STRING" id="1915400.FM21_29585"/>
<feature type="transmembrane region" description="Helical" evidence="1">
    <location>
        <begin position="347"/>
        <end position="370"/>
    </location>
</feature>
<dbReference type="Proteomes" id="UP000029095">
    <property type="component" value="Unassembled WGS sequence"/>
</dbReference>
<evidence type="ECO:0008006" key="4">
    <source>
        <dbReference type="Google" id="ProtNLM"/>
    </source>
</evidence>
<comment type="caution">
    <text evidence="2">The sequence shown here is derived from an EMBL/GenBank/DDBJ whole genome shotgun (WGS) entry which is preliminary data.</text>
</comment>
<keyword evidence="1" id="KW-0812">Transmembrane</keyword>
<evidence type="ECO:0000313" key="3">
    <source>
        <dbReference type="Proteomes" id="UP000029095"/>
    </source>
</evidence>